<proteinExistence type="predicted"/>
<protein>
    <submittedName>
        <fullName evidence="1">Uncharacterized protein</fullName>
    </submittedName>
</protein>
<evidence type="ECO:0000313" key="2">
    <source>
        <dbReference type="Proteomes" id="UP000466794"/>
    </source>
</evidence>
<sequence length="94" mass="10582">MGQQPRPVLDVNVTVGPWVISSVRGLRARSKYGEVGNAWEPAAFGLYRDRDGDIWEKGPQGWRLQLQGGVPVDPDTIWDWSDSVREFAPFTPWG</sequence>
<evidence type="ECO:0000313" key="1">
    <source>
        <dbReference type="EMBL" id="MVU83658.1"/>
    </source>
</evidence>
<gene>
    <name evidence="1" type="ORF">GPX89_41270</name>
</gene>
<reference evidence="1 2" key="1">
    <citation type="submission" date="2019-12" db="EMBL/GenBank/DDBJ databases">
        <title>Nocardia sp. nov. ET3-3 isolated from soil.</title>
        <authorList>
            <person name="Kanchanasin P."/>
            <person name="Tanasupawat S."/>
            <person name="Yuki M."/>
            <person name="Kudo T."/>
        </authorList>
    </citation>
    <scope>NUCLEOTIDE SEQUENCE [LARGE SCALE GENOMIC DNA]</scope>
    <source>
        <strain evidence="1 2">ET3-3</strain>
    </source>
</reference>
<keyword evidence="2" id="KW-1185">Reference proteome</keyword>
<dbReference type="RefSeq" id="WP_157393222.1">
    <property type="nucleotide sequence ID" value="NZ_WRPP01000014.1"/>
</dbReference>
<dbReference type="Proteomes" id="UP000466794">
    <property type="component" value="Unassembled WGS sequence"/>
</dbReference>
<organism evidence="1 2">
    <name type="scientific">Nocardia terrae</name>
    <dbReference type="NCBI Taxonomy" id="2675851"/>
    <lineage>
        <taxon>Bacteria</taxon>
        <taxon>Bacillati</taxon>
        <taxon>Actinomycetota</taxon>
        <taxon>Actinomycetes</taxon>
        <taxon>Mycobacteriales</taxon>
        <taxon>Nocardiaceae</taxon>
        <taxon>Nocardia</taxon>
    </lineage>
</organism>
<dbReference type="EMBL" id="WRPP01000014">
    <property type="protein sequence ID" value="MVU83658.1"/>
    <property type="molecule type" value="Genomic_DNA"/>
</dbReference>
<comment type="caution">
    <text evidence="1">The sequence shown here is derived from an EMBL/GenBank/DDBJ whole genome shotgun (WGS) entry which is preliminary data.</text>
</comment>
<dbReference type="AlphaFoldDB" id="A0A7K1VC01"/>
<name>A0A7K1VC01_9NOCA</name>
<accession>A0A7K1VC01</accession>